<dbReference type="InterPro" id="IPR000209">
    <property type="entry name" value="Peptidase_S8/S53_dom"/>
</dbReference>
<accession>A0A8K0IZG4</accession>
<dbReference type="PROSITE" id="PS51892">
    <property type="entry name" value="SUBTILASE"/>
    <property type="match status" value="1"/>
</dbReference>
<evidence type="ECO:0000256" key="2">
    <source>
        <dbReference type="ARBA" id="ARBA00022670"/>
    </source>
</evidence>
<sequence length="223" mass="22393">MNMSLGGSFSQAMNHAIEHVVKSGVVCVVAAGNNDNDAAATSPASAPDAITVGAIDARDDVKASFSNFGAPVDVFAPGVDVVSVGIRSDDDRRILSGTSMACPHVAGLAAYLMRLYDIQNATQVSDLIKGLGSRTGARVEANREGTTSVIAYNGAADAGGTGGIYGGGTGRKGPGQGSPIVGRPRLGQPGNRQPGDVVAGGDGSDGNLHGSAGRFRHDSLLFA</sequence>
<name>A0A8K0IZG4_9HYPO</name>
<dbReference type="PANTHER" id="PTHR43806:SF11">
    <property type="entry name" value="CEREVISIN-RELATED"/>
    <property type="match status" value="1"/>
</dbReference>
<dbReference type="Proteomes" id="UP000811619">
    <property type="component" value="Unassembled WGS sequence"/>
</dbReference>
<dbReference type="SUPFAM" id="SSF52743">
    <property type="entry name" value="Subtilisin-like"/>
    <property type="match status" value="1"/>
</dbReference>
<comment type="caution">
    <text evidence="5">Lacks conserved residue(s) required for the propagation of feature annotation.</text>
</comment>
<reference evidence="8" key="1">
    <citation type="journal article" date="2020" name="bioRxiv">
        <title>Whole genome comparisons of ergot fungi reveals the divergence and evolution of species within the genus Claviceps are the result of varying mechanisms driving genome evolution and host range expansion.</title>
        <authorList>
            <person name="Wyka S.A."/>
            <person name="Mondo S.J."/>
            <person name="Liu M."/>
            <person name="Dettman J."/>
            <person name="Nalam V."/>
            <person name="Broders K.D."/>
        </authorList>
    </citation>
    <scope>NUCLEOTIDE SEQUENCE</scope>
    <source>
        <strain evidence="8">CCC 489</strain>
    </source>
</reference>
<proteinExistence type="inferred from homology"/>
<dbReference type="Gene3D" id="3.40.50.200">
    <property type="entry name" value="Peptidase S8/S53 domain"/>
    <property type="match status" value="1"/>
</dbReference>
<gene>
    <name evidence="8" type="ORF">E4U42_000905</name>
</gene>
<dbReference type="InterPro" id="IPR023828">
    <property type="entry name" value="Peptidase_S8_Ser-AS"/>
</dbReference>
<keyword evidence="9" id="KW-1185">Reference proteome</keyword>
<comment type="similarity">
    <text evidence="1 5">Belongs to the peptidase S8 family.</text>
</comment>
<feature type="compositionally biased region" description="Gly residues" evidence="6">
    <location>
        <begin position="163"/>
        <end position="176"/>
    </location>
</feature>
<feature type="domain" description="Peptidase S8/S53" evidence="7">
    <location>
        <begin position="1"/>
        <end position="129"/>
    </location>
</feature>
<evidence type="ECO:0000256" key="3">
    <source>
        <dbReference type="ARBA" id="ARBA00022801"/>
    </source>
</evidence>
<comment type="caution">
    <text evidence="8">The sequence shown here is derived from an EMBL/GenBank/DDBJ whole genome shotgun (WGS) entry which is preliminary data.</text>
</comment>
<dbReference type="Pfam" id="PF00082">
    <property type="entry name" value="Peptidase_S8"/>
    <property type="match status" value="1"/>
</dbReference>
<evidence type="ECO:0000256" key="6">
    <source>
        <dbReference type="SAM" id="MobiDB-lite"/>
    </source>
</evidence>
<dbReference type="PROSITE" id="PS00138">
    <property type="entry name" value="SUBTILASE_SER"/>
    <property type="match status" value="1"/>
</dbReference>
<evidence type="ECO:0000313" key="9">
    <source>
        <dbReference type="Proteomes" id="UP000811619"/>
    </source>
</evidence>
<dbReference type="InterPro" id="IPR036852">
    <property type="entry name" value="Peptidase_S8/S53_dom_sf"/>
</dbReference>
<evidence type="ECO:0000259" key="7">
    <source>
        <dbReference type="Pfam" id="PF00082"/>
    </source>
</evidence>
<dbReference type="PANTHER" id="PTHR43806">
    <property type="entry name" value="PEPTIDASE S8"/>
    <property type="match status" value="1"/>
</dbReference>
<dbReference type="InterPro" id="IPR050131">
    <property type="entry name" value="Peptidase_S8_subtilisin-like"/>
</dbReference>
<organism evidence="8 9">
    <name type="scientific">Claviceps africana</name>
    <dbReference type="NCBI Taxonomy" id="83212"/>
    <lineage>
        <taxon>Eukaryota</taxon>
        <taxon>Fungi</taxon>
        <taxon>Dikarya</taxon>
        <taxon>Ascomycota</taxon>
        <taxon>Pezizomycotina</taxon>
        <taxon>Sordariomycetes</taxon>
        <taxon>Hypocreomycetidae</taxon>
        <taxon>Hypocreales</taxon>
        <taxon>Clavicipitaceae</taxon>
        <taxon>Claviceps</taxon>
    </lineage>
</organism>
<dbReference type="AlphaFoldDB" id="A0A8K0IZG4"/>
<dbReference type="GO" id="GO:0004252">
    <property type="term" value="F:serine-type endopeptidase activity"/>
    <property type="evidence" value="ECO:0007669"/>
    <property type="project" value="InterPro"/>
</dbReference>
<keyword evidence="3" id="KW-0378">Hydrolase</keyword>
<evidence type="ECO:0000256" key="4">
    <source>
        <dbReference type="ARBA" id="ARBA00022825"/>
    </source>
</evidence>
<evidence type="ECO:0000256" key="1">
    <source>
        <dbReference type="ARBA" id="ARBA00011073"/>
    </source>
</evidence>
<keyword evidence="2" id="KW-0645">Protease</keyword>
<keyword evidence="4" id="KW-0720">Serine protease</keyword>
<dbReference type="OrthoDB" id="206201at2759"/>
<dbReference type="GO" id="GO:0006508">
    <property type="term" value="P:proteolysis"/>
    <property type="evidence" value="ECO:0007669"/>
    <property type="project" value="UniProtKB-KW"/>
</dbReference>
<protein>
    <recommendedName>
        <fullName evidence="7">Peptidase S8/S53 domain-containing protein</fullName>
    </recommendedName>
</protein>
<evidence type="ECO:0000256" key="5">
    <source>
        <dbReference type="PROSITE-ProRule" id="PRU01240"/>
    </source>
</evidence>
<feature type="region of interest" description="Disordered" evidence="6">
    <location>
        <begin position="163"/>
        <end position="213"/>
    </location>
</feature>
<evidence type="ECO:0000313" key="8">
    <source>
        <dbReference type="EMBL" id="KAG5913727.1"/>
    </source>
</evidence>
<dbReference type="EMBL" id="SRPY01001257">
    <property type="protein sequence ID" value="KAG5913727.1"/>
    <property type="molecule type" value="Genomic_DNA"/>
</dbReference>